<dbReference type="Gene3D" id="3.30.420.10">
    <property type="entry name" value="Ribonuclease H-like superfamily/Ribonuclease H"/>
    <property type="match status" value="1"/>
</dbReference>
<dbReference type="InterPro" id="IPR012337">
    <property type="entry name" value="RNaseH-like_sf"/>
</dbReference>
<dbReference type="InterPro" id="IPR053151">
    <property type="entry name" value="RNase_H-like"/>
</dbReference>
<feature type="domain" description="RNase H type-1" evidence="1">
    <location>
        <begin position="52"/>
        <end position="182"/>
    </location>
</feature>
<proteinExistence type="predicted"/>
<dbReference type="GO" id="GO:0004523">
    <property type="term" value="F:RNA-DNA hybrid ribonuclease activity"/>
    <property type="evidence" value="ECO:0007669"/>
    <property type="project" value="InterPro"/>
</dbReference>
<dbReference type="Proteomes" id="UP000236291">
    <property type="component" value="Unassembled WGS sequence"/>
</dbReference>
<name>A0A2K3MR84_TRIPR</name>
<dbReference type="EMBL" id="ASHM01011309">
    <property type="protein sequence ID" value="PNX93234.1"/>
    <property type="molecule type" value="Genomic_DNA"/>
</dbReference>
<comment type="caution">
    <text evidence="2">The sequence shown here is derived from an EMBL/GenBank/DDBJ whole genome shotgun (WGS) entry which is preliminary data.</text>
</comment>
<evidence type="ECO:0000313" key="2">
    <source>
        <dbReference type="EMBL" id="PNX93234.1"/>
    </source>
</evidence>
<dbReference type="PROSITE" id="PS50879">
    <property type="entry name" value="RNASE_H_1"/>
    <property type="match status" value="1"/>
</dbReference>
<dbReference type="Pfam" id="PF13456">
    <property type="entry name" value="RVT_3"/>
    <property type="match status" value="1"/>
</dbReference>
<evidence type="ECO:0000313" key="3">
    <source>
        <dbReference type="Proteomes" id="UP000236291"/>
    </source>
</evidence>
<reference evidence="2 3" key="2">
    <citation type="journal article" date="2017" name="Front. Plant Sci.">
        <title>Gene Classification and Mining of Molecular Markers Useful in Red Clover (Trifolium pratense) Breeding.</title>
        <authorList>
            <person name="Istvanek J."/>
            <person name="Dluhosova J."/>
            <person name="Dluhos P."/>
            <person name="Patkova L."/>
            <person name="Nedelnik J."/>
            <person name="Repkova J."/>
        </authorList>
    </citation>
    <scope>NUCLEOTIDE SEQUENCE [LARGE SCALE GENOMIC DNA]</scope>
    <source>
        <strain evidence="3">cv. Tatra</strain>
        <tissue evidence="2">Young leaves</tissue>
    </source>
</reference>
<dbReference type="SUPFAM" id="SSF53098">
    <property type="entry name" value="Ribonuclease H-like"/>
    <property type="match status" value="1"/>
</dbReference>
<dbReference type="AlphaFoldDB" id="A0A2K3MR84"/>
<evidence type="ECO:0000259" key="1">
    <source>
        <dbReference type="PROSITE" id="PS50879"/>
    </source>
</evidence>
<accession>A0A2K3MR84</accession>
<organism evidence="2 3">
    <name type="scientific">Trifolium pratense</name>
    <name type="common">Red clover</name>
    <dbReference type="NCBI Taxonomy" id="57577"/>
    <lineage>
        <taxon>Eukaryota</taxon>
        <taxon>Viridiplantae</taxon>
        <taxon>Streptophyta</taxon>
        <taxon>Embryophyta</taxon>
        <taxon>Tracheophyta</taxon>
        <taxon>Spermatophyta</taxon>
        <taxon>Magnoliopsida</taxon>
        <taxon>eudicotyledons</taxon>
        <taxon>Gunneridae</taxon>
        <taxon>Pentapetalae</taxon>
        <taxon>rosids</taxon>
        <taxon>fabids</taxon>
        <taxon>Fabales</taxon>
        <taxon>Fabaceae</taxon>
        <taxon>Papilionoideae</taxon>
        <taxon>50 kb inversion clade</taxon>
        <taxon>NPAAA clade</taxon>
        <taxon>Hologalegina</taxon>
        <taxon>IRL clade</taxon>
        <taxon>Trifolieae</taxon>
        <taxon>Trifolium</taxon>
    </lineage>
</organism>
<protein>
    <submittedName>
        <fullName evidence="2">Ribonuclease H</fullName>
    </submittedName>
</protein>
<dbReference type="STRING" id="57577.A0A2K3MR84"/>
<dbReference type="CDD" id="cd06222">
    <property type="entry name" value="RNase_H_like"/>
    <property type="match status" value="1"/>
</dbReference>
<reference evidence="2 3" key="1">
    <citation type="journal article" date="2014" name="Am. J. Bot.">
        <title>Genome assembly and annotation for red clover (Trifolium pratense; Fabaceae).</title>
        <authorList>
            <person name="Istvanek J."/>
            <person name="Jaros M."/>
            <person name="Krenek A."/>
            <person name="Repkova J."/>
        </authorList>
    </citation>
    <scope>NUCLEOTIDE SEQUENCE [LARGE SCALE GENOMIC DNA]</scope>
    <source>
        <strain evidence="3">cv. Tatra</strain>
        <tissue evidence="2">Young leaves</tissue>
    </source>
</reference>
<gene>
    <name evidence="2" type="ORF">L195_g016385</name>
</gene>
<dbReference type="PANTHER" id="PTHR47723:SF19">
    <property type="entry name" value="POLYNUCLEOTIDYL TRANSFERASE, RIBONUCLEASE H-LIKE SUPERFAMILY PROTEIN"/>
    <property type="match status" value="1"/>
</dbReference>
<dbReference type="InterPro" id="IPR036397">
    <property type="entry name" value="RNaseH_sf"/>
</dbReference>
<dbReference type="PANTHER" id="PTHR47723">
    <property type="entry name" value="OS05G0353850 PROTEIN"/>
    <property type="match status" value="1"/>
</dbReference>
<dbReference type="GO" id="GO:0003676">
    <property type="term" value="F:nucleic acid binding"/>
    <property type="evidence" value="ECO:0007669"/>
    <property type="project" value="InterPro"/>
</dbReference>
<sequence length="213" mass="23186">MNDFVFTNKRESTHTSMVKTYSLLKACDAVFTPPSTVANAANPRLVTWSKPVEGTMCLNVDGSLLGVTNKAGYGGLIRDNNGVFISGFYGAATVQSILFAELMVVLHGLQICWESGFRRISCFSDSLQTVNLIWEGVSAHHRFANEVFSIRQLIARDWEVVIDHTFRKGNACADMLAKIGALSTSPLVTISTPPSELSLPLLANAQGVGFIRE</sequence>
<dbReference type="InterPro" id="IPR002156">
    <property type="entry name" value="RNaseH_domain"/>
</dbReference>
<dbReference type="InterPro" id="IPR044730">
    <property type="entry name" value="RNase_H-like_dom_plant"/>
</dbReference>